<feature type="binding site" evidence="19">
    <location>
        <position position="173"/>
    </location>
    <ligand>
        <name>Mg(2+)</name>
        <dbReference type="ChEBI" id="CHEBI:18420"/>
    </ligand>
</feature>
<keyword evidence="9 20" id="KW-0732">Signal</keyword>
<dbReference type="RefSeq" id="WP_350016899.1">
    <property type="nucleotide sequence ID" value="NZ_CP157948.1"/>
</dbReference>
<feature type="binding site" evidence="19">
    <location>
        <position position="297"/>
    </location>
    <ligand>
        <name>Mg(2+)</name>
        <dbReference type="ChEBI" id="CHEBI:18420"/>
    </ligand>
</feature>
<keyword evidence="5" id="KW-0997">Cell inner membrane</keyword>
<dbReference type="EC" id="2.7.1.180" evidence="2 18"/>
<dbReference type="SUPFAM" id="SSF143631">
    <property type="entry name" value="ApbE-like"/>
    <property type="match status" value="1"/>
</dbReference>
<reference evidence="21" key="1">
    <citation type="submission" date="2024-06" db="EMBL/GenBank/DDBJ databases">
        <authorList>
            <person name="Sun Y."/>
        </authorList>
    </citation>
    <scope>NUCLEOTIDE SEQUENCE</scope>
    <source>
        <strain evidence="21">IGA1.0</strain>
    </source>
</reference>
<feature type="chain" id="PRO_5043739376" description="FAD:protein FMN transferase" evidence="20">
    <location>
        <begin position="22"/>
        <end position="342"/>
    </location>
</feature>
<evidence type="ECO:0000256" key="4">
    <source>
        <dbReference type="ARBA" id="ARBA00022475"/>
    </source>
</evidence>
<proteinExistence type="inferred from homology"/>
<comment type="similarity">
    <text evidence="1 18">Belongs to the ApbE family.</text>
</comment>
<evidence type="ECO:0000256" key="14">
    <source>
        <dbReference type="ARBA" id="ARBA00023288"/>
    </source>
</evidence>
<gene>
    <name evidence="21" type="ORF">ABNK63_05515</name>
</gene>
<evidence type="ECO:0000256" key="19">
    <source>
        <dbReference type="PIRSR" id="PIRSR006268-2"/>
    </source>
</evidence>
<evidence type="ECO:0000256" key="5">
    <source>
        <dbReference type="ARBA" id="ARBA00022519"/>
    </source>
</evidence>
<keyword evidence="11 18" id="KW-0460">Magnesium</keyword>
<evidence type="ECO:0000256" key="12">
    <source>
        <dbReference type="ARBA" id="ARBA00023136"/>
    </source>
</evidence>
<dbReference type="Pfam" id="PF02424">
    <property type="entry name" value="ApbE"/>
    <property type="match status" value="1"/>
</dbReference>
<keyword evidence="13" id="KW-0564">Palmitate</keyword>
<dbReference type="PANTHER" id="PTHR30040:SF2">
    <property type="entry name" value="FAD:PROTEIN FMN TRANSFERASE"/>
    <property type="match status" value="1"/>
</dbReference>
<feature type="binding site" evidence="19">
    <location>
        <position position="293"/>
    </location>
    <ligand>
        <name>Mg(2+)</name>
        <dbReference type="ChEBI" id="CHEBI:18420"/>
    </ligand>
</feature>
<comment type="catalytic activity">
    <reaction evidence="16 18">
        <text>L-threonyl-[protein] + FAD = FMN-L-threonyl-[protein] + AMP + H(+)</text>
        <dbReference type="Rhea" id="RHEA:36847"/>
        <dbReference type="Rhea" id="RHEA-COMP:11060"/>
        <dbReference type="Rhea" id="RHEA-COMP:11061"/>
        <dbReference type="ChEBI" id="CHEBI:15378"/>
        <dbReference type="ChEBI" id="CHEBI:30013"/>
        <dbReference type="ChEBI" id="CHEBI:57692"/>
        <dbReference type="ChEBI" id="CHEBI:74257"/>
        <dbReference type="ChEBI" id="CHEBI:456215"/>
        <dbReference type="EC" id="2.7.1.180"/>
    </reaction>
</comment>
<dbReference type="GO" id="GO:0016740">
    <property type="term" value="F:transferase activity"/>
    <property type="evidence" value="ECO:0007669"/>
    <property type="project" value="UniProtKB-UniRule"/>
</dbReference>
<evidence type="ECO:0000256" key="15">
    <source>
        <dbReference type="ARBA" id="ARBA00031306"/>
    </source>
</evidence>
<keyword evidence="6 18" id="KW-0285">Flavoprotein</keyword>
<evidence type="ECO:0000256" key="13">
    <source>
        <dbReference type="ARBA" id="ARBA00023139"/>
    </source>
</evidence>
<dbReference type="PANTHER" id="PTHR30040">
    <property type="entry name" value="THIAMINE BIOSYNTHESIS LIPOPROTEIN APBE"/>
    <property type="match status" value="1"/>
</dbReference>
<evidence type="ECO:0000256" key="18">
    <source>
        <dbReference type="PIRNR" id="PIRNR006268"/>
    </source>
</evidence>
<keyword evidence="8 18" id="KW-0479">Metal-binding</keyword>
<evidence type="ECO:0000256" key="7">
    <source>
        <dbReference type="ARBA" id="ARBA00022679"/>
    </source>
</evidence>
<evidence type="ECO:0000256" key="1">
    <source>
        <dbReference type="ARBA" id="ARBA00008282"/>
    </source>
</evidence>
<comment type="subcellular location">
    <subcellularLocation>
        <location evidence="17">Cell inner membrane</location>
        <topology evidence="17">Lipid-anchor</topology>
        <orientation evidence="17">Periplasmic side</orientation>
    </subcellularLocation>
</comment>
<keyword evidence="4" id="KW-1003">Cell membrane</keyword>
<feature type="signal peptide" evidence="20">
    <location>
        <begin position="1"/>
        <end position="21"/>
    </location>
</feature>
<keyword evidence="12" id="KW-0472">Membrane</keyword>
<keyword evidence="10 18" id="KW-0274">FAD</keyword>
<evidence type="ECO:0000256" key="9">
    <source>
        <dbReference type="ARBA" id="ARBA00022729"/>
    </source>
</evidence>
<evidence type="ECO:0000256" key="8">
    <source>
        <dbReference type="ARBA" id="ARBA00022723"/>
    </source>
</evidence>
<evidence type="ECO:0000256" key="6">
    <source>
        <dbReference type="ARBA" id="ARBA00022630"/>
    </source>
</evidence>
<evidence type="ECO:0000313" key="21">
    <source>
        <dbReference type="EMBL" id="XBS91095.1"/>
    </source>
</evidence>
<dbReference type="EMBL" id="CP157948">
    <property type="protein sequence ID" value="XBS91095.1"/>
    <property type="molecule type" value="Genomic_DNA"/>
</dbReference>
<sequence>MMSLPRLAVCLILLAVSAPLAATQLQRMDGQTMGTTWSVQLVLPSAQSTEQVRRGIQAELDRVDGQMSTYRPQSELSRFNRAPPGSWQALPPEFFEVLQHALQLAKDSDGAYDPTVGPLVNLWGFGPDQRPRQPPTVAAIEQAKARVGWWKLRLDPVGHRAWQPGGVCVDLSAVAKGYGVDQVGRYLQRIGATTWLVEVGGELKARGRKPDGMPWRVGIERPDAAAGAVSAADELVRTIELDDRAVATSGDYRHVFEDNGRFYSHHIDPRSGWPVPHEVASVSVLANECMQADPLGTMLSVLGAEHGMAYAREHGLAVLMIVRTAQGFEQRMSPAFAAELRR</sequence>
<evidence type="ECO:0000256" key="3">
    <source>
        <dbReference type="ARBA" id="ARBA00016337"/>
    </source>
</evidence>
<evidence type="ECO:0000256" key="17">
    <source>
        <dbReference type="ARBA" id="ARBA00060485"/>
    </source>
</evidence>
<dbReference type="GO" id="GO:0005886">
    <property type="term" value="C:plasma membrane"/>
    <property type="evidence" value="ECO:0007669"/>
    <property type="project" value="UniProtKB-SubCell"/>
</dbReference>
<dbReference type="GO" id="GO:0046872">
    <property type="term" value="F:metal ion binding"/>
    <property type="evidence" value="ECO:0007669"/>
    <property type="project" value="UniProtKB-UniRule"/>
</dbReference>
<dbReference type="PIRSF" id="PIRSF006268">
    <property type="entry name" value="ApbE"/>
    <property type="match status" value="1"/>
</dbReference>
<dbReference type="InterPro" id="IPR003374">
    <property type="entry name" value="ApbE-like_sf"/>
</dbReference>
<dbReference type="FunFam" id="3.10.520.10:FF:000001">
    <property type="entry name" value="FAD:protein FMN transferase"/>
    <property type="match status" value="1"/>
</dbReference>
<name>A0AAU7QNX9_9GAMM</name>
<dbReference type="Gene3D" id="3.10.520.10">
    <property type="entry name" value="ApbE-like domains"/>
    <property type="match status" value="1"/>
</dbReference>
<accession>A0AAU7QNX9</accession>
<evidence type="ECO:0000256" key="11">
    <source>
        <dbReference type="ARBA" id="ARBA00022842"/>
    </source>
</evidence>
<evidence type="ECO:0000256" key="16">
    <source>
        <dbReference type="ARBA" id="ARBA00048540"/>
    </source>
</evidence>
<comment type="cofactor">
    <cofactor evidence="19">
        <name>Mg(2+)</name>
        <dbReference type="ChEBI" id="CHEBI:18420"/>
    </cofactor>
    <cofactor evidence="19">
        <name>Mn(2+)</name>
        <dbReference type="ChEBI" id="CHEBI:29035"/>
    </cofactor>
    <text evidence="19">Magnesium. Can also use manganese.</text>
</comment>
<organism evidence="21">
    <name type="scientific">Rhodanobacter sp. IGA1.0</name>
    <dbReference type="NCBI Taxonomy" id="3158582"/>
    <lineage>
        <taxon>Bacteria</taxon>
        <taxon>Pseudomonadati</taxon>
        <taxon>Pseudomonadota</taxon>
        <taxon>Gammaproteobacteria</taxon>
        <taxon>Lysobacterales</taxon>
        <taxon>Rhodanobacteraceae</taxon>
        <taxon>Rhodanobacter</taxon>
    </lineage>
</organism>
<evidence type="ECO:0000256" key="10">
    <source>
        <dbReference type="ARBA" id="ARBA00022827"/>
    </source>
</evidence>
<evidence type="ECO:0000256" key="2">
    <source>
        <dbReference type="ARBA" id="ARBA00011955"/>
    </source>
</evidence>
<dbReference type="InterPro" id="IPR024932">
    <property type="entry name" value="ApbE"/>
</dbReference>
<evidence type="ECO:0000256" key="20">
    <source>
        <dbReference type="SAM" id="SignalP"/>
    </source>
</evidence>
<keyword evidence="7 18" id="KW-0808">Transferase</keyword>
<dbReference type="AlphaFoldDB" id="A0AAU7QNX9"/>
<protein>
    <recommendedName>
        <fullName evidence="3 18">FAD:protein FMN transferase</fullName>
        <ecNumber evidence="2 18">2.7.1.180</ecNumber>
    </recommendedName>
    <alternativeName>
        <fullName evidence="15 18">Flavin transferase</fullName>
    </alternativeName>
</protein>
<keyword evidence="14" id="KW-0449">Lipoprotein</keyword>